<feature type="transmembrane region" description="Helical" evidence="7">
    <location>
        <begin position="25"/>
        <end position="45"/>
    </location>
</feature>
<comment type="similarity">
    <text evidence="5">Belongs to the SAT4 family.</text>
</comment>
<comment type="caution">
    <text evidence="9">The sequence shown here is derived from an EMBL/GenBank/DDBJ whole genome shotgun (WGS) entry which is preliminary data.</text>
</comment>
<comment type="subcellular location">
    <subcellularLocation>
        <location evidence="1">Membrane</location>
        <topology evidence="1">Multi-pass membrane protein</topology>
    </subcellularLocation>
</comment>
<dbReference type="Pfam" id="PF20684">
    <property type="entry name" value="Fung_rhodopsin"/>
    <property type="match status" value="1"/>
</dbReference>
<gene>
    <name evidence="9" type="ORF">ALECFALPRED_000982</name>
</gene>
<proteinExistence type="inferred from homology"/>
<dbReference type="GO" id="GO:0016020">
    <property type="term" value="C:membrane"/>
    <property type="evidence" value="ECO:0007669"/>
    <property type="project" value="UniProtKB-SubCell"/>
</dbReference>
<dbReference type="InterPro" id="IPR052337">
    <property type="entry name" value="SAT4-like"/>
</dbReference>
<dbReference type="EMBL" id="CAJPDR010000119">
    <property type="protein sequence ID" value="CAF9919147.1"/>
    <property type="molecule type" value="Genomic_DNA"/>
</dbReference>
<reference evidence="9" key="1">
    <citation type="submission" date="2021-03" db="EMBL/GenBank/DDBJ databases">
        <authorList>
            <person name="Tagirdzhanova G."/>
        </authorList>
    </citation>
    <scope>NUCLEOTIDE SEQUENCE</scope>
</reference>
<feature type="domain" description="Rhodopsin" evidence="8">
    <location>
        <begin position="41"/>
        <end position="297"/>
    </location>
</feature>
<evidence type="ECO:0000256" key="1">
    <source>
        <dbReference type="ARBA" id="ARBA00004141"/>
    </source>
</evidence>
<evidence type="ECO:0000256" key="2">
    <source>
        <dbReference type="ARBA" id="ARBA00022692"/>
    </source>
</evidence>
<feature type="transmembrane region" description="Helical" evidence="7">
    <location>
        <begin position="236"/>
        <end position="255"/>
    </location>
</feature>
<protein>
    <recommendedName>
        <fullName evidence="8">Rhodopsin domain-containing protein</fullName>
    </recommendedName>
</protein>
<keyword evidence="10" id="KW-1185">Reference proteome</keyword>
<sequence length="387" mass="42600">MSALSSQEIEYELAHASDNRGPTLIAAYAVCLSLAYVAVTLRFISRRKSRNALMADDWMSVVGLLFTSGQVAVGVYGTASLRALLFLAAKDKRTKHLSPSKRGTSWSRETYHLLKGPGDGFILIEVFYTAAAAAIKFSTLLLYRRIFDSNKRLMIACWVVAAVVASYSIAQIVMSIFQCAPVHKAWNPATPGTCLNTFVAATSPAAVNVVADFATVFLPMPLIWGMHMQWKRKVQLLGIFMLGGFVIFASIWRAATMKDLSHLDASWTNVDPCIWSIVENGIGIVSTCLPTLRPLYSLAVRGHYCRSNEYCTRCQETSRGSKTRLNAWKFWKSSSFGSRQGSDRSSLPGSMPGSMSSTGEKADVESQWPVTGKERQQTQLFSIMDGP</sequence>
<keyword evidence="4 7" id="KW-0472">Membrane</keyword>
<feature type="transmembrane region" description="Helical" evidence="7">
    <location>
        <begin position="57"/>
        <end position="77"/>
    </location>
</feature>
<dbReference type="InterPro" id="IPR049326">
    <property type="entry name" value="Rhodopsin_dom_fungi"/>
</dbReference>
<feature type="compositionally biased region" description="Polar residues" evidence="6">
    <location>
        <begin position="334"/>
        <end position="344"/>
    </location>
</feature>
<dbReference type="PANTHER" id="PTHR33048:SF47">
    <property type="entry name" value="INTEGRAL MEMBRANE PROTEIN-RELATED"/>
    <property type="match status" value="1"/>
</dbReference>
<organism evidence="9 10">
    <name type="scientific">Alectoria fallacina</name>
    <dbReference type="NCBI Taxonomy" id="1903189"/>
    <lineage>
        <taxon>Eukaryota</taxon>
        <taxon>Fungi</taxon>
        <taxon>Dikarya</taxon>
        <taxon>Ascomycota</taxon>
        <taxon>Pezizomycotina</taxon>
        <taxon>Lecanoromycetes</taxon>
        <taxon>OSLEUM clade</taxon>
        <taxon>Lecanoromycetidae</taxon>
        <taxon>Lecanorales</taxon>
        <taxon>Lecanorineae</taxon>
        <taxon>Parmeliaceae</taxon>
        <taxon>Alectoria</taxon>
    </lineage>
</organism>
<feature type="transmembrane region" description="Helical" evidence="7">
    <location>
        <begin position="205"/>
        <end position="224"/>
    </location>
</feature>
<dbReference type="AlphaFoldDB" id="A0A8H3I8T3"/>
<keyword evidence="2 7" id="KW-0812">Transmembrane</keyword>
<feature type="region of interest" description="Disordered" evidence="6">
    <location>
        <begin position="334"/>
        <end position="387"/>
    </location>
</feature>
<evidence type="ECO:0000256" key="7">
    <source>
        <dbReference type="SAM" id="Phobius"/>
    </source>
</evidence>
<feature type="compositionally biased region" description="Low complexity" evidence="6">
    <location>
        <begin position="345"/>
        <end position="357"/>
    </location>
</feature>
<evidence type="ECO:0000256" key="6">
    <source>
        <dbReference type="SAM" id="MobiDB-lite"/>
    </source>
</evidence>
<feature type="transmembrane region" description="Helical" evidence="7">
    <location>
        <begin position="155"/>
        <end position="177"/>
    </location>
</feature>
<name>A0A8H3I8T3_9LECA</name>
<evidence type="ECO:0000256" key="4">
    <source>
        <dbReference type="ARBA" id="ARBA00023136"/>
    </source>
</evidence>
<dbReference type="PANTHER" id="PTHR33048">
    <property type="entry name" value="PTH11-LIKE INTEGRAL MEMBRANE PROTEIN (AFU_ORTHOLOGUE AFUA_5G11245)"/>
    <property type="match status" value="1"/>
</dbReference>
<evidence type="ECO:0000313" key="10">
    <source>
        <dbReference type="Proteomes" id="UP000664203"/>
    </source>
</evidence>
<keyword evidence="3 7" id="KW-1133">Transmembrane helix</keyword>
<evidence type="ECO:0000256" key="5">
    <source>
        <dbReference type="ARBA" id="ARBA00038359"/>
    </source>
</evidence>
<dbReference type="Proteomes" id="UP000664203">
    <property type="component" value="Unassembled WGS sequence"/>
</dbReference>
<evidence type="ECO:0000259" key="8">
    <source>
        <dbReference type="Pfam" id="PF20684"/>
    </source>
</evidence>
<accession>A0A8H3I8T3</accession>
<dbReference type="OrthoDB" id="10017208at2759"/>
<evidence type="ECO:0000313" key="9">
    <source>
        <dbReference type="EMBL" id="CAF9919147.1"/>
    </source>
</evidence>
<feature type="transmembrane region" description="Helical" evidence="7">
    <location>
        <begin position="121"/>
        <end position="143"/>
    </location>
</feature>
<evidence type="ECO:0000256" key="3">
    <source>
        <dbReference type="ARBA" id="ARBA00022989"/>
    </source>
</evidence>